<dbReference type="InterPro" id="IPR036097">
    <property type="entry name" value="HisK_dim/P_sf"/>
</dbReference>
<organism evidence="15 16">
    <name type="scientific">Kitasatospora acidiphila</name>
    <dbReference type="NCBI Taxonomy" id="2567942"/>
    <lineage>
        <taxon>Bacteria</taxon>
        <taxon>Bacillati</taxon>
        <taxon>Actinomycetota</taxon>
        <taxon>Actinomycetes</taxon>
        <taxon>Kitasatosporales</taxon>
        <taxon>Streptomycetaceae</taxon>
        <taxon>Kitasatospora</taxon>
    </lineage>
</organism>
<dbReference type="PANTHER" id="PTHR45436">
    <property type="entry name" value="SENSOR HISTIDINE KINASE YKOH"/>
    <property type="match status" value="1"/>
</dbReference>
<evidence type="ECO:0000256" key="8">
    <source>
        <dbReference type="ARBA" id="ARBA00022777"/>
    </source>
</evidence>
<dbReference type="GO" id="GO:0005886">
    <property type="term" value="C:plasma membrane"/>
    <property type="evidence" value="ECO:0007669"/>
    <property type="project" value="UniProtKB-SubCell"/>
</dbReference>
<dbReference type="OrthoDB" id="9786919at2"/>
<evidence type="ECO:0000256" key="6">
    <source>
        <dbReference type="ARBA" id="ARBA00022679"/>
    </source>
</evidence>
<reference evidence="15 16" key="1">
    <citation type="submission" date="2019-06" db="EMBL/GenBank/DDBJ databases">
        <title>Description of Kitasatospora acidophila sp. nov. isolated from pine grove soil, and reclassification of Streptomyces novaecaesareae to Kitasatospora novaeceasareae comb. nov.</title>
        <authorList>
            <person name="Kim M.J."/>
        </authorList>
    </citation>
    <scope>NUCLEOTIDE SEQUENCE [LARGE SCALE GENOMIC DNA]</scope>
    <source>
        <strain evidence="15 16">MMS16-CNU292</strain>
    </source>
</reference>
<evidence type="ECO:0000256" key="3">
    <source>
        <dbReference type="ARBA" id="ARBA00004236"/>
    </source>
</evidence>
<feature type="transmembrane region" description="Helical" evidence="12">
    <location>
        <begin position="51"/>
        <end position="74"/>
    </location>
</feature>
<dbReference type="EMBL" id="VIGB01000003">
    <property type="protein sequence ID" value="TQF07530.1"/>
    <property type="molecule type" value="Genomic_DNA"/>
</dbReference>
<gene>
    <name evidence="15" type="ORF">E6W39_23580</name>
</gene>
<evidence type="ECO:0000256" key="7">
    <source>
        <dbReference type="ARBA" id="ARBA00022692"/>
    </source>
</evidence>
<dbReference type="Gene3D" id="6.10.340.10">
    <property type="match status" value="1"/>
</dbReference>
<evidence type="ECO:0000313" key="15">
    <source>
        <dbReference type="EMBL" id="TQF07530.1"/>
    </source>
</evidence>
<keyword evidence="16" id="KW-1185">Reference proteome</keyword>
<keyword evidence="6" id="KW-0808">Transferase</keyword>
<comment type="caution">
    <text evidence="15">The sequence shown here is derived from an EMBL/GenBank/DDBJ whole genome shotgun (WGS) entry which is preliminary data.</text>
</comment>
<dbReference type="Gene3D" id="1.10.287.130">
    <property type="match status" value="1"/>
</dbReference>
<dbReference type="InterPro" id="IPR003661">
    <property type="entry name" value="HisK_dim/P_dom"/>
</dbReference>
<dbReference type="SUPFAM" id="SSF55874">
    <property type="entry name" value="ATPase domain of HSP90 chaperone/DNA topoisomerase II/histidine kinase"/>
    <property type="match status" value="1"/>
</dbReference>
<keyword evidence="7 12" id="KW-0812">Transmembrane</keyword>
<evidence type="ECO:0000256" key="1">
    <source>
        <dbReference type="ARBA" id="ARBA00000085"/>
    </source>
</evidence>
<dbReference type="SUPFAM" id="SSF158472">
    <property type="entry name" value="HAMP domain-like"/>
    <property type="match status" value="1"/>
</dbReference>
<evidence type="ECO:0000256" key="9">
    <source>
        <dbReference type="ARBA" id="ARBA00022989"/>
    </source>
</evidence>
<dbReference type="Proteomes" id="UP000319103">
    <property type="component" value="Unassembled WGS sequence"/>
</dbReference>
<dbReference type="SMART" id="SM00387">
    <property type="entry name" value="HATPase_c"/>
    <property type="match status" value="1"/>
</dbReference>
<dbReference type="GO" id="GO:0000155">
    <property type="term" value="F:phosphorelay sensor kinase activity"/>
    <property type="evidence" value="ECO:0007669"/>
    <property type="project" value="InterPro"/>
</dbReference>
<name>A0A540WET7_9ACTN</name>
<evidence type="ECO:0000256" key="12">
    <source>
        <dbReference type="SAM" id="Phobius"/>
    </source>
</evidence>
<feature type="domain" description="Histidine kinase" evidence="13">
    <location>
        <begin position="136"/>
        <end position="351"/>
    </location>
</feature>
<evidence type="ECO:0000256" key="2">
    <source>
        <dbReference type="ARBA" id="ARBA00004141"/>
    </source>
</evidence>
<keyword evidence="9 12" id="KW-1133">Transmembrane helix</keyword>
<accession>A0A540WET7</accession>
<keyword evidence="8 15" id="KW-0418">Kinase</keyword>
<keyword evidence="11 12" id="KW-0472">Membrane</keyword>
<keyword evidence="5" id="KW-0597">Phosphoprotein</keyword>
<dbReference type="PANTHER" id="PTHR45436:SF15">
    <property type="entry name" value="SENSOR HISTIDINE KINASE CUSS"/>
    <property type="match status" value="1"/>
</dbReference>
<dbReference type="PRINTS" id="PR00344">
    <property type="entry name" value="BCTRLSENSOR"/>
</dbReference>
<evidence type="ECO:0000256" key="10">
    <source>
        <dbReference type="ARBA" id="ARBA00023012"/>
    </source>
</evidence>
<evidence type="ECO:0000256" key="11">
    <source>
        <dbReference type="ARBA" id="ARBA00023136"/>
    </source>
</evidence>
<protein>
    <recommendedName>
        <fullName evidence="4">histidine kinase</fullName>
        <ecNumber evidence="4">2.7.13.3</ecNumber>
    </recommendedName>
</protein>
<dbReference type="InterPro" id="IPR005467">
    <property type="entry name" value="His_kinase_dom"/>
</dbReference>
<dbReference type="Gene3D" id="3.30.565.10">
    <property type="entry name" value="Histidine kinase-like ATPase, C-terminal domain"/>
    <property type="match status" value="1"/>
</dbReference>
<evidence type="ECO:0000313" key="16">
    <source>
        <dbReference type="Proteomes" id="UP000319103"/>
    </source>
</evidence>
<dbReference type="SUPFAM" id="SSF47384">
    <property type="entry name" value="Homodimeric domain of signal transducing histidine kinase"/>
    <property type="match status" value="1"/>
</dbReference>
<feature type="domain" description="HAMP" evidence="14">
    <location>
        <begin position="75"/>
        <end position="128"/>
    </location>
</feature>
<evidence type="ECO:0000256" key="4">
    <source>
        <dbReference type="ARBA" id="ARBA00012438"/>
    </source>
</evidence>
<dbReference type="PROSITE" id="PS50885">
    <property type="entry name" value="HAMP"/>
    <property type="match status" value="1"/>
</dbReference>
<dbReference type="SMART" id="SM00388">
    <property type="entry name" value="HisKA"/>
    <property type="match status" value="1"/>
</dbReference>
<dbReference type="Pfam" id="PF00672">
    <property type="entry name" value="HAMP"/>
    <property type="match status" value="1"/>
</dbReference>
<dbReference type="CDD" id="cd00075">
    <property type="entry name" value="HATPase"/>
    <property type="match status" value="1"/>
</dbReference>
<dbReference type="EC" id="2.7.13.3" evidence="4"/>
<sequence length="357" mass="37009">MLAVVGLVAGGSVEAVSAPGSGGSAPSDAGARIASLEQQLAQARSGQTHQLLLGSAVGLAVMGLLSILLGWYAAGRVLRPLRAMTTATRRISADNLDERLAVEGPHDELRNLGDTIDGLLARLEGAFAAQRRFVADASHELRTPLATMRAAVDVTLAKPGPLPQQTLTLAGRVRTELDQVDRLLEGLLTLARAQHGVPPGTELVRLDALAAAALDQQAGSLAGRGLTATRAAHPGARVHGSRTLLCRLVENLVDNAVRHNEPEGWLNVTVHAGERTIHVTVENGGPVLAQAQAAELVRPFRRLGAERTGGDGSGLGLAIAAAVAEAHGGTLDLHARAEGGLRVTVTLPRADHEEARA</sequence>
<dbReference type="CDD" id="cd06225">
    <property type="entry name" value="HAMP"/>
    <property type="match status" value="1"/>
</dbReference>
<proteinExistence type="predicted"/>
<comment type="catalytic activity">
    <reaction evidence="1">
        <text>ATP + protein L-histidine = ADP + protein N-phospho-L-histidine.</text>
        <dbReference type="EC" id="2.7.13.3"/>
    </reaction>
</comment>
<evidence type="ECO:0000259" key="13">
    <source>
        <dbReference type="PROSITE" id="PS50109"/>
    </source>
</evidence>
<dbReference type="InterPro" id="IPR004358">
    <property type="entry name" value="Sig_transdc_His_kin-like_C"/>
</dbReference>
<dbReference type="InterPro" id="IPR036890">
    <property type="entry name" value="HATPase_C_sf"/>
</dbReference>
<evidence type="ECO:0000256" key="5">
    <source>
        <dbReference type="ARBA" id="ARBA00022553"/>
    </source>
</evidence>
<dbReference type="Pfam" id="PF00512">
    <property type="entry name" value="HisKA"/>
    <property type="match status" value="1"/>
</dbReference>
<dbReference type="InterPro" id="IPR003594">
    <property type="entry name" value="HATPase_dom"/>
</dbReference>
<comment type="subcellular location">
    <subcellularLocation>
        <location evidence="3">Cell membrane</location>
    </subcellularLocation>
    <subcellularLocation>
        <location evidence="2">Membrane</location>
        <topology evidence="2">Multi-pass membrane protein</topology>
    </subcellularLocation>
</comment>
<keyword evidence="10" id="KW-0902">Two-component regulatory system</keyword>
<dbReference type="InterPro" id="IPR050428">
    <property type="entry name" value="TCS_sensor_his_kinase"/>
</dbReference>
<dbReference type="SMART" id="SM00304">
    <property type="entry name" value="HAMP"/>
    <property type="match status" value="1"/>
</dbReference>
<dbReference type="InterPro" id="IPR003660">
    <property type="entry name" value="HAMP_dom"/>
</dbReference>
<dbReference type="CDD" id="cd00082">
    <property type="entry name" value="HisKA"/>
    <property type="match status" value="1"/>
</dbReference>
<dbReference type="AlphaFoldDB" id="A0A540WET7"/>
<dbReference type="PROSITE" id="PS50109">
    <property type="entry name" value="HIS_KIN"/>
    <property type="match status" value="1"/>
</dbReference>
<evidence type="ECO:0000259" key="14">
    <source>
        <dbReference type="PROSITE" id="PS50885"/>
    </source>
</evidence>
<dbReference type="Pfam" id="PF02518">
    <property type="entry name" value="HATPase_c"/>
    <property type="match status" value="1"/>
</dbReference>